<dbReference type="InterPro" id="IPR013783">
    <property type="entry name" value="Ig-like_fold"/>
</dbReference>
<dbReference type="GeneTree" id="ENSGT00950000182968"/>
<evidence type="ECO:0000256" key="9">
    <source>
        <dbReference type="SAM" id="SignalP"/>
    </source>
</evidence>
<dbReference type="SMART" id="SM00409">
    <property type="entry name" value="IG"/>
    <property type="match status" value="1"/>
</dbReference>
<organism evidence="12 13">
    <name type="scientific">Nothobranchius furzeri</name>
    <name type="common">Turquoise killifish</name>
    <dbReference type="NCBI Taxonomy" id="105023"/>
    <lineage>
        <taxon>Eukaryota</taxon>
        <taxon>Metazoa</taxon>
        <taxon>Chordata</taxon>
        <taxon>Craniata</taxon>
        <taxon>Vertebrata</taxon>
        <taxon>Euteleostomi</taxon>
        <taxon>Actinopterygii</taxon>
        <taxon>Neopterygii</taxon>
        <taxon>Teleostei</taxon>
        <taxon>Neoteleostei</taxon>
        <taxon>Acanthomorphata</taxon>
        <taxon>Ovalentaria</taxon>
        <taxon>Atherinomorphae</taxon>
        <taxon>Cyprinodontiformes</taxon>
        <taxon>Nothobranchiidae</taxon>
        <taxon>Nothobranchius</taxon>
    </lineage>
</organism>
<keyword evidence="8" id="KW-0812">Transmembrane</keyword>
<feature type="domain" description="Ig-like" evidence="10">
    <location>
        <begin position="30"/>
        <end position="120"/>
    </location>
</feature>
<dbReference type="Gene3D" id="2.60.40.10">
    <property type="entry name" value="Immunoglobulins"/>
    <property type="match status" value="2"/>
</dbReference>
<gene>
    <name evidence="12" type="primary">LOC107372326</name>
    <name evidence="11" type="ORF">G4P62_019142</name>
</gene>
<dbReference type="InterPro" id="IPR007110">
    <property type="entry name" value="Ig-like_dom"/>
</dbReference>
<accession>A0A8C6LVT4</accession>
<dbReference type="OMA" id="SCVYHLQ"/>
<keyword evidence="2" id="KW-1003">Cell membrane</keyword>
<keyword evidence="6" id="KW-1015">Disulfide bond</keyword>
<evidence type="ECO:0000313" key="13">
    <source>
        <dbReference type="Proteomes" id="UP000694548"/>
    </source>
</evidence>
<evidence type="ECO:0000259" key="10">
    <source>
        <dbReference type="PROSITE" id="PS50835"/>
    </source>
</evidence>
<keyword evidence="8" id="KW-1133">Transmembrane helix</keyword>
<evidence type="ECO:0000256" key="2">
    <source>
        <dbReference type="ARBA" id="ARBA00022475"/>
    </source>
</evidence>
<dbReference type="InterPro" id="IPR013106">
    <property type="entry name" value="Ig_V-set"/>
</dbReference>
<protein>
    <submittedName>
        <fullName evidence="11">LOC107372326-like protein</fullName>
    </submittedName>
    <submittedName>
        <fullName evidence="12">Uncharacterized LOC107372326</fullName>
    </submittedName>
</protein>
<proteinExistence type="predicted"/>
<feature type="chain" id="PRO_5044681373" evidence="9">
    <location>
        <begin position="18"/>
        <end position="269"/>
    </location>
</feature>
<keyword evidence="5 8" id="KW-0472">Membrane</keyword>
<dbReference type="KEGG" id="nfu:107372326"/>
<feature type="transmembrane region" description="Helical" evidence="8">
    <location>
        <begin position="241"/>
        <end position="265"/>
    </location>
</feature>
<evidence type="ECO:0000256" key="8">
    <source>
        <dbReference type="SAM" id="Phobius"/>
    </source>
</evidence>
<dbReference type="PANTHER" id="PTHR19433:SF127">
    <property type="entry name" value="NITR9"/>
    <property type="match status" value="1"/>
</dbReference>
<evidence type="ECO:0000256" key="7">
    <source>
        <dbReference type="ARBA" id="ARBA00023180"/>
    </source>
</evidence>
<dbReference type="Pfam" id="PF07686">
    <property type="entry name" value="V-set"/>
    <property type="match status" value="1"/>
</dbReference>
<evidence type="ECO:0000256" key="5">
    <source>
        <dbReference type="ARBA" id="ARBA00023136"/>
    </source>
</evidence>
<dbReference type="InterPro" id="IPR003599">
    <property type="entry name" value="Ig_sub"/>
</dbReference>
<keyword evidence="7" id="KW-0325">Glycoprotein</keyword>
<dbReference type="EMBL" id="JAAVVJ010000014">
    <property type="protein sequence ID" value="KAF7208982.1"/>
    <property type="molecule type" value="Genomic_DNA"/>
</dbReference>
<evidence type="ECO:0000313" key="12">
    <source>
        <dbReference type="Ensembl" id="ENSNFUP00015024688.1"/>
    </source>
</evidence>
<evidence type="ECO:0000256" key="1">
    <source>
        <dbReference type="ARBA" id="ARBA00004236"/>
    </source>
</evidence>
<sequence length="269" mass="29731">MQLHMILFGVSVIQSEAVKQDAGVRPSTVGENVTLHCFYNSQSAMHFSWYQQMLGGKPKLLSTVYKYDVPSKTLRRLEKTPRFSVQTREGINHLHISDVHLSDAATYYCGSSHSNTVKFGEGVFLSVQGSNSPENIQDSVSETFSCMIQTKTCEEGLTAQWLRHGSQQGVLHTHKNNRRSISAKDSPPQSCVYHLQNESLGPVRAGAYSSAVASCSRMLSGNGSKLLIGQNAEEQAVQLKVFLWLSVIRGGIVFLCVTFSLLAFVRKIK</sequence>
<dbReference type="GO" id="GO:0009617">
    <property type="term" value="P:response to bacterium"/>
    <property type="evidence" value="ECO:0007669"/>
    <property type="project" value="TreeGrafter"/>
</dbReference>
<dbReference type="AlphaFoldDB" id="A0A8C6LVT4"/>
<dbReference type="InterPro" id="IPR036179">
    <property type="entry name" value="Ig-like_dom_sf"/>
</dbReference>
<evidence type="ECO:0000256" key="6">
    <source>
        <dbReference type="ARBA" id="ARBA00023157"/>
    </source>
</evidence>
<keyword evidence="4" id="KW-0391">Immunity</keyword>
<keyword evidence="3 9" id="KW-0732">Signal</keyword>
<dbReference type="SUPFAM" id="SSF48726">
    <property type="entry name" value="Immunoglobulin"/>
    <property type="match status" value="1"/>
</dbReference>
<dbReference type="Ensembl" id="ENSNFUT00015025806.1">
    <property type="protein sequence ID" value="ENSNFUP00015024688.1"/>
    <property type="gene ID" value="ENSNFUG00015011954.1"/>
</dbReference>
<dbReference type="PANTHER" id="PTHR19433">
    <property type="entry name" value="T-CELL RECEPTOR ALPHA CHAIN V REGION-RELATED"/>
    <property type="match status" value="1"/>
</dbReference>
<dbReference type="OrthoDB" id="6370831at2759"/>
<reference evidence="12" key="2">
    <citation type="submission" date="2025-05" db="UniProtKB">
        <authorList>
            <consortium name="Ensembl"/>
        </authorList>
    </citation>
    <scope>IDENTIFICATION</scope>
</reference>
<dbReference type="PROSITE" id="PS50835">
    <property type="entry name" value="IG_LIKE"/>
    <property type="match status" value="1"/>
</dbReference>
<dbReference type="Proteomes" id="UP000822369">
    <property type="component" value="Chromosome 14"/>
</dbReference>
<feature type="signal peptide" evidence="9">
    <location>
        <begin position="1"/>
        <end position="17"/>
    </location>
</feature>
<reference evidence="11" key="1">
    <citation type="submission" date="2020-03" db="EMBL/GenBank/DDBJ databases">
        <title>Intra-Species Differences in Population Size shape Life History and Genome Evolution.</title>
        <authorList>
            <person name="Willemsen D."/>
            <person name="Cui R."/>
            <person name="Valenzano D.R."/>
        </authorList>
    </citation>
    <scope>NUCLEOTIDE SEQUENCE</scope>
    <source>
        <strain evidence="11">GRZ</strain>
        <tissue evidence="11">Whole</tissue>
    </source>
</reference>
<evidence type="ECO:0000256" key="4">
    <source>
        <dbReference type="ARBA" id="ARBA00022859"/>
    </source>
</evidence>
<name>A0A8C6LVT4_NOTFU</name>
<dbReference type="GO" id="GO:0002376">
    <property type="term" value="P:immune system process"/>
    <property type="evidence" value="ECO:0007669"/>
    <property type="project" value="UniProtKB-KW"/>
</dbReference>
<keyword evidence="13" id="KW-1185">Reference proteome</keyword>
<dbReference type="InterPro" id="IPR052051">
    <property type="entry name" value="TCR_complex_component"/>
</dbReference>
<evidence type="ECO:0000313" key="11">
    <source>
        <dbReference type="EMBL" id="KAF7208982.1"/>
    </source>
</evidence>
<dbReference type="GO" id="GO:0005886">
    <property type="term" value="C:plasma membrane"/>
    <property type="evidence" value="ECO:0007669"/>
    <property type="project" value="UniProtKB-SubCell"/>
</dbReference>
<evidence type="ECO:0000256" key="3">
    <source>
        <dbReference type="ARBA" id="ARBA00022729"/>
    </source>
</evidence>
<dbReference type="RefSeq" id="XP_015796022.1">
    <property type="nucleotide sequence ID" value="XM_015940536.3"/>
</dbReference>
<comment type="subcellular location">
    <subcellularLocation>
        <location evidence="1">Cell membrane</location>
    </subcellularLocation>
</comment>
<dbReference type="Proteomes" id="UP000694548">
    <property type="component" value="Unassembled WGS sequence"/>
</dbReference>
<dbReference type="GeneID" id="107372326"/>